<protein>
    <submittedName>
        <fullName evidence="4">Zinc-binding dehydrogenase</fullName>
    </submittedName>
</protein>
<dbReference type="Gene3D" id="3.90.180.10">
    <property type="entry name" value="Medium-chain alcohol dehydrogenases, catalytic domain"/>
    <property type="match status" value="1"/>
</dbReference>
<proteinExistence type="predicted"/>
<dbReference type="AlphaFoldDB" id="A0A931N4W9"/>
<evidence type="ECO:0000256" key="1">
    <source>
        <dbReference type="ARBA" id="ARBA00023002"/>
    </source>
</evidence>
<dbReference type="InterPro" id="IPR013149">
    <property type="entry name" value="ADH-like_C"/>
</dbReference>
<dbReference type="Pfam" id="PF08240">
    <property type="entry name" value="ADH_N"/>
    <property type="match status" value="1"/>
</dbReference>
<sequence>MRAVVAKAGAIEVQELPDPTPGPGQVLVAPSACGICGSDLHLLETQAAMPDLVPAIVLGHEYVGTILDYGPDTERTLPIGSVVTSVPYLDQPDGPQLIGLSPTVTGALADVVVLQESRLVSVPSIPQPEYAALTEPLAVGVHAVGAADLAPGDVALVVGCGPVGLSVIAALKAVGSVEVVAADYSSARRALAEKFGADVVVDPAQTSPYTAWAQLAGPEIPPSPLVETLRRPRTVVFECVGAPGVLNSVMESATPHTRIVVVGVCQQPDTITPAIAIVKELALRFAFAYRPDEFARASRWITDGTVDVGPLVTATRTLADAAGAFADLRNPEDHCKILLTP</sequence>
<dbReference type="Proteomes" id="UP000655751">
    <property type="component" value="Unassembled WGS sequence"/>
</dbReference>
<evidence type="ECO:0000259" key="2">
    <source>
        <dbReference type="Pfam" id="PF00107"/>
    </source>
</evidence>
<evidence type="ECO:0000259" key="3">
    <source>
        <dbReference type="Pfam" id="PF08240"/>
    </source>
</evidence>
<reference evidence="4" key="1">
    <citation type="submission" date="2020-11" db="EMBL/GenBank/DDBJ databases">
        <title>Nocardia NEAU-351.nov., a novel actinomycete isolated from the cow dung.</title>
        <authorList>
            <person name="Zhang X."/>
        </authorList>
    </citation>
    <scope>NUCLEOTIDE SEQUENCE</scope>
    <source>
        <strain evidence="4">NEAU-351</strain>
    </source>
</reference>
<dbReference type="InterPro" id="IPR011032">
    <property type="entry name" value="GroES-like_sf"/>
</dbReference>
<dbReference type="SUPFAM" id="SSF51735">
    <property type="entry name" value="NAD(P)-binding Rossmann-fold domains"/>
    <property type="match status" value="1"/>
</dbReference>
<name>A0A931N4W9_9NOCA</name>
<feature type="domain" description="Alcohol dehydrogenase-like C-terminal" evidence="2">
    <location>
        <begin position="162"/>
        <end position="302"/>
    </location>
</feature>
<keyword evidence="1" id="KW-0560">Oxidoreductase</keyword>
<dbReference type="GO" id="GO:0016491">
    <property type="term" value="F:oxidoreductase activity"/>
    <property type="evidence" value="ECO:0007669"/>
    <property type="project" value="UniProtKB-KW"/>
</dbReference>
<dbReference type="InterPro" id="IPR036291">
    <property type="entry name" value="NAD(P)-bd_dom_sf"/>
</dbReference>
<comment type="caution">
    <text evidence="4">The sequence shown here is derived from an EMBL/GenBank/DDBJ whole genome shotgun (WGS) entry which is preliminary data.</text>
</comment>
<evidence type="ECO:0000313" key="4">
    <source>
        <dbReference type="EMBL" id="MBH0779269.1"/>
    </source>
</evidence>
<keyword evidence="5" id="KW-1185">Reference proteome</keyword>
<dbReference type="PANTHER" id="PTHR43189:SF1">
    <property type="entry name" value="ZINC-TYPE ALCOHOL DEHYDROGENASE-LIKE PROTEIN C1198.01"/>
    <property type="match status" value="1"/>
</dbReference>
<dbReference type="Pfam" id="PF00107">
    <property type="entry name" value="ADH_zinc_N"/>
    <property type="match status" value="1"/>
</dbReference>
<feature type="domain" description="Alcohol dehydrogenase-like N-terminal" evidence="3">
    <location>
        <begin position="22"/>
        <end position="123"/>
    </location>
</feature>
<gene>
    <name evidence="4" type="ORF">IT779_23655</name>
</gene>
<dbReference type="RefSeq" id="WP_196151585.1">
    <property type="nucleotide sequence ID" value="NZ_JADMLG010000010.1"/>
</dbReference>
<dbReference type="Gene3D" id="3.40.50.720">
    <property type="entry name" value="NAD(P)-binding Rossmann-like Domain"/>
    <property type="match status" value="1"/>
</dbReference>
<accession>A0A931N4W9</accession>
<dbReference type="SUPFAM" id="SSF50129">
    <property type="entry name" value="GroES-like"/>
    <property type="match status" value="1"/>
</dbReference>
<organism evidence="4 5">
    <name type="scientific">Nocardia bovistercoris</name>
    <dbReference type="NCBI Taxonomy" id="2785916"/>
    <lineage>
        <taxon>Bacteria</taxon>
        <taxon>Bacillati</taxon>
        <taxon>Actinomycetota</taxon>
        <taxon>Actinomycetes</taxon>
        <taxon>Mycobacteriales</taxon>
        <taxon>Nocardiaceae</taxon>
        <taxon>Nocardia</taxon>
    </lineage>
</organism>
<dbReference type="InterPro" id="IPR013154">
    <property type="entry name" value="ADH-like_N"/>
</dbReference>
<dbReference type="PANTHER" id="PTHR43189">
    <property type="entry name" value="ZINC-TYPE ALCOHOL DEHYDROGENASE-LIKE PROTEIN C1198.01-RELATED"/>
    <property type="match status" value="1"/>
</dbReference>
<dbReference type="EMBL" id="JADMLG010000010">
    <property type="protein sequence ID" value="MBH0779269.1"/>
    <property type="molecule type" value="Genomic_DNA"/>
</dbReference>
<evidence type="ECO:0000313" key="5">
    <source>
        <dbReference type="Proteomes" id="UP000655751"/>
    </source>
</evidence>